<evidence type="ECO:0000256" key="1">
    <source>
        <dbReference type="ARBA" id="ARBA00022490"/>
    </source>
</evidence>
<dbReference type="InterPro" id="IPR046885">
    <property type="entry name" value="MnmA-like_C"/>
</dbReference>
<comment type="caution">
    <text evidence="11">Lacks conserved residue(s) required for the propagation of feature annotation.</text>
</comment>
<dbReference type="AlphaFoldDB" id="A0A9D1LVB3"/>
<evidence type="ECO:0000256" key="11">
    <source>
        <dbReference type="HAMAP-Rule" id="MF_00144"/>
    </source>
</evidence>
<dbReference type="Pfam" id="PF03054">
    <property type="entry name" value="tRNA_Me_trans"/>
    <property type="match status" value="1"/>
</dbReference>
<gene>
    <name evidence="11 14" type="primary">mnmA</name>
    <name evidence="14" type="ORF">IAB04_05025</name>
</gene>
<dbReference type="GO" id="GO:0005737">
    <property type="term" value="C:cytoplasm"/>
    <property type="evidence" value="ECO:0007669"/>
    <property type="project" value="UniProtKB-SubCell"/>
</dbReference>
<dbReference type="Gene3D" id="2.30.30.280">
    <property type="entry name" value="Adenine nucleotide alpha hydrolases-like domains"/>
    <property type="match status" value="1"/>
</dbReference>
<feature type="domain" description="tRNA-specific 2-thiouridylase MnmA-like central" evidence="13">
    <location>
        <begin position="198"/>
        <end position="260"/>
    </location>
</feature>
<feature type="site" description="Interaction with tRNA" evidence="11">
    <location>
        <position position="326"/>
    </location>
</feature>
<dbReference type="EMBL" id="DVND01000132">
    <property type="protein sequence ID" value="HIU48704.1"/>
    <property type="molecule type" value="Genomic_DNA"/>
</dbReference>
<dbReference type="Gene3D" id="3.40.50.620">
    <property type="entry name" value="HUPs"/>
    <property type="match status" value="1"/>
</dbReference>
<protein>
    <recommendedName>
        <fullName evidence="11">tRNA-specific 2-thiouridylase MnmA</fullName>
        <ecNumber evidence="11">2.8.1.13</ecNumber>
    </recommendedName>
</protein>
<evidence type="ECO:0000256" key="2">
    <source>
        <dbReference type="ARBA" id="ARBA00022555"/>
    </source>
</evidence>
<dbReference type="InterPro" id="IPR014729">
    <property type="entry name" value="Rossmann-like_a/b/a_fold"/>
</dbReference>
<dbReference type="NCBIfam" id="NF001138">
    <property type="entry name" value="PRK00143.1"/>
    <property type="match status" value="1"/>
</dbReference>
<dbReference type="FunFam" id="3.40.50.620:FF:000115">
    <property type="entry name" value="tRNA-specific 2-thiouridylase MnmA"/>
    <property type="match status" value="1"/>
</dbReference>
<keyword evidence="1 11" id="KW-0963">Cytoplasm</keyword>
<dbReference type="Pfam" id="PF20258">
    <property type="entry name" value="tRNA_Me_trans_C"/>
    <property type="match status" value="1"/>
</dbReference>
<dbReference type="HAMAP" id="MF_00144">
    <property type="entry name" value="tRNA_thiouridyl_MnmA"/>
    <property type="match status" value="1"/>
</dbReference>
<feature type="domain" description="tRNA-specific 2-thiouridylase MnmA-like C-terminal" evidence="12">
    <location>
        <begin position="268"/>
        <end position="342"/>
    </location>
</feature>
<dbReference type="FunFam" id="2.40.30.10:FF:000023">
    <property type="entry name" value="tRNA-specific 2-thiouridylase MnmA"/>
    <property type="match status" value="1"/>
</dbReference>
<comment type="caution">
    <text evidence="14">The sequence shown here is derived from an EMBL/GenBank/DDBJ whole genome shotgun (WGS) entry which is preliminary data.</text>
</comment>
<dbReference type="InterPro" id="IPR004506">
    <property type="entry name" value="MnmA-like"/>
</dbReference>
<keyword evidence="6 11" id="KW-0067">ATP-binding</keyword>
<evidence type="ECO:0000256" key="6">
    <source>
        <dbReference type="ARBA" id="ARBA00022840"/>
    </source>
</evidence>
<dbReference type="GO" id="GO:0002143">
    <property type="term" value="P:tRNA wobble position uridine thiolation"/>
    <property type="evidence" value="ECO:0007669"/>
    <property type="project" value="TreeGrafter"/>
</dbReference>
<evidence type="ECO:0000259" key="12">
    <source>
        <dbReference type="Pfam" id="PF20258"/>
    </source>
</evidence>
<comment type="catalytic activity">
    <reaction evidence="9 11">
        <text>S-sulfanyl-L-cysteinyl-[protein] + uridine(34) in tRNA + AH2 + ATP = 2-thiouridine(34) in tRNA + L-cysteinyl-[protein] + A + AMP + diphosphate + H(+)</text>
        <dbReference type="Rhea" id="RHEA:47032"/>
        <dbReference type="Rhea" id="RHEA-COMP:10131"/>
        <dbReference type="Rhea" id="RHEA-COMP:11726"/>
        <dbReference type="Rhea" id="RHEA-COMP:11727"/>
        <dbReference type="Rhea" id="RHEA-COMP:11728"/>
        <dbReference type="ChEBI" id="CHEBI:13193"/>
        <dbReference type="ChEBI" id="CHEBI:15378"/>
        <dbReference type="ChEBI" id="CHEBI:17499"/>
        <dbReference type="ChEBI" id="CHEBI:29950"/>
        <dbReference type="ChEBI" id="CHEBI:30616"/>
        <dbReference type="ChEBI" id="CHEBI:33019"/>
        <dbReference type="ChEBI" id="CHEBI:61963"/>
        <dbReference type="ChEBI" id="CHEBI:65315"/>
        <dbReference type="ChEBI" id="CHEBI:87170"/>
        <dbReference type="ChEBI" id="CHEBI:456215"/>
        <dbReference type="EC" id="2.8.1.13"/>
    </reaction>
</comment>
<feature type="active site" description="Cysteine persulfide intermediate" evidence="11">
    <location>
        <position position="189"/>
    </location>
</feature>
<evidence type="ECO:0000256" key="4">
    <source>
        <dbReference type="ARBA" id="ARBA00022694"/>
    </source>
</evidence>
<dbReference type="FunFam" id="2.30.30.280:FF:000001">
    <property type="entry name" value="tRNA-specific 2-thiouridylase MnmA"/>
    <property type="match status" value="1"/>
</dbReference>
<proteinExistence type="inferred from homology"/>
<organism evidence="14 15">
    <name type="scientific">Candidatus Avimonoglobus intestinipullorum</name>
    <dbReference type="NCBI Taxonomy" id="2840699"/>
    <lineage>
        <taxon>Bacteria</taxon>
        <taxon>Bacillati</taxon>
        <taxon>Bacillota</taxon>
        <taxon>Clostridia</taxon>
        <taxon>Eubacteriales</taxon>
        <taxon>Candidatus Avimonoglobus</taxon>
    </lineage>
</organism>
<feature type="active site" description="Nucleophile" evidence="11">
    <location>
        <position position="93"/>
    </location>
</feature>
<evidence type="ECO:0000256" key="7">
    <source>
        <dbReference type="ARBA" id="ARBA00022884"/>
    </source>
</evidence>
<evidence type="ECO:0000259" key="13">
    <source>
        <dbReference type="Pfam" id="PF20259"/>
    </source>
</evidence>
<dbReference type="GO" id="GO:0103016">
    <property type="term" value="F:tRNA-uridine 2-sulfurtransferase activity"/>
    <property type="evidence" value="ECO:0007669"/>
    <property type="project" value="UniProtKB-EC"/>
</dbReference>
<evidence type="ECO:0000256" key="9">
    <source>
        <dbReference type="ARBA" id="ARBA00051542"/>
    </source>
</evidence>
<feature type="binding site" evidence="11">
    <location>
        <begin position="9"/>
        <end position="16"/>
    </location>
    <ligand>
        <name>ATP</name>
        <dbReference type="ChEBI" id="CHEBI:30616"/>
    </ligand>
</feature>
<keyword evidence="8" id="KW-1015">Disulfide bond</keyword>
<keyword evidence="5 11" id="KW-0547">Nucleotide-binding</keyword>
<keyword evidence="4 11" id="KW-0819">tRNA processing</keyword>
<dbReference type="CDD" id="cd01998">
    <property type="entry name" value="MnmA_TRMU-like"/>
    <property type="match status" value="1"/>
</dbReference>
<dbReference type="InterPro" id="IPR046884">
    <property type="entry name" value="MnmA-like_central"/>
</dbReference>
<evidence type="ECO:0000256" key="8">
    <source>
        <dbReference type="ARBA" id="ARBA00023157"/>
    </source>
</evidence>
<dbReference type="NCBIfam" id="TIGR00420">
    <property type="entry name" value="trmU"/>
    <property type="match status" value="1"/>
</dbReference>
<comment type="function">
    <text evidence="10 11">Catalyzes the 2-thiolation of uridine at the wobble position (U34) of tRNA, leading to the formation of s(2)U34.</text>
</comment>
<keyword evidence="2 11" id="KW-0820">tRNA-binding</keyword>
<evidence type="ECO:0000256" key="5">
    <source>
        <dbReference type="ARBA" id="ARBA00022741"/>
    </source>
</evidence>
<dbReference type="GO" id="GO:0000049">
    <property type="term" value="F:tRNA binding"/>
    <property type="evidence" value="ECO:0007669"/>
    <property type="project" value="UniProtKB-KW"/>
</dbReference>
<comment type="similarity">
    <text evidence="11">Belongs to the MnmA/TRMU family.</text>
</comment>
<dbReference type="PANTHER" id="PTHR11933:SF5">
    <property type="entry name" value="MITOCHONDRIAL TRNA-SPECIFIC 2-THIOURIDYLASE 1"/>
    <property type="match status" value="1"/>
</dbReference>
<feature type="binding site" evidence="11">
    <location>
        <position position="117"/>
    </location>
    <ligand>
        <name>ATP</name>
        <dbReference type="ChEBI" id="CHEBI:30616"/>
    </ligand>
</feature>
<dbReference type="Pfam" id="PF20259">
    <property type="entry name" value="tRNA_Me_trans_M"/>
    <property type="match status" value="1"/>
</dbReference>
<name>A0A9D1LVB3_9FIRM</name>
<sequence>MGKKKVMVGMSGGVDSAVAAALLQEQGYHVAGATMRLWPHAGDQQCADARRICETLGIDFYVMDFQGLFREKVVDYFVHAYMHARTPNPCVACNKYLKFGAFMEKARDLDMDYIATGHYAKIERADGLYRLRMSDAQNKDQSYFLYNLTQEQLAHTLMPLGSYRKDQVRELAKERGLAVADKPDSMDICFVENGDYTSFIKEYAAYTPQEGDILDTDGNVIGRHRGLIYYTIGQRKGIGAYGKPMFVLGMDAERNTLTLGAVGTEFADTLLAADVHFISGTPLKEPLEVTAKVRYQARPEPAVLYPEGDFVRVAFAAPQRAVTPGQSVVFYDGDIVLGGGIVLK</sequence>
<evidence type="ECO:0000313" key="15">
    <source>
        <dbReference type="Proteomes" id="UP000824111"/>
    </source>
</evidence>
<evidence type="ECO:0000313" key="14">
    <source>
        <dbReference type="EMBL" id="HIU48704.1"/>
    </source>
</evidence>
<dbReference type="EC" id="2.8.1.13" evidence="11"/>
<dbReference type="PANTHER" id="PTHR11933">
    <property type="entry name" value="TRNA 5-METHYLAMINOMETHYL-2-THIOURIDYLATE -METHYLTRANSFERASE"/>
    <property type="match status" value="1"/>
</dbReference>
<feature type="region of interest" description="Interaction with tRNA" evidence="11">
    <location>
        <begin position="294"/>
        <end position="295"/>
    </location>
</feature>
<dbReference type="GO" id="GO:0005524">
    <property type="term" value="F:ATP binding"/>
    <property type="evidence" value="ECO:0007669"/>
    <property type="project" value="UniProtKB-KW"/>
</dbReference>
<reference evidence="14" key="2">
    <citation type="journal article" date="2021" name="PeerJ">
        <title>Extensive microbial diversity within the chicken gut microbiome revealed by metagenomics and culture.</title>
        <authorList>
            <person name="Gilroy R."/>
            <person name="Ravi A."/>
            <person name="Getino M."/>
            <person name="Pursley I."/>
            <person name="Horton D.L."/>
            <person name="Alikhan N.F."/>
            <person name="Baker D."/>
            <person name="Gharbi K."/>
            <person name="Hall N."/>
            <person name="Watson M."/>
            <person name="Adriaenssens E.M."/>
            <person name="Foster-Nyarko E."/>
            <person name="Jarju S."/>
            <person name="Secka A."/>
            <person name="Antonio M."/>
            <person name="Oren A."/>
            <person name="Chaudhuri R.R."/>
            <person name="La Ragione R."/>
            <person name="Hildebrand F."/>
            <person name="Pallen M.J."/>
        </authorList>
    </citation>
    <scope>NUCLEOTIDE SEQUENCE</scope>
    <source>
        <strain evidence="14">ChiSjej4B22-9803</strain>
    </source>
</reference>
<evidence type="ECO:0000256" key="3">
    <source>
        <dbReference type="ARBA" id="ARBA00022679"/>
    </source>
</evidence>
<keyword evidence="3 11" id="KW-0808">Transferase</keyword>
<reference evidence="14" key="1">
    <citation type="submission" date="2020-10" db="EMBL/GenBank/DDBJ databases">
        <authorList>
            <person name="Gilroy R."/>
        </authorList>
    </citation>
    <scope>NUCLEOTIDE SEQUENCE</scope>
    <source>
        <strain evidence="14">ChiSjej4B22-9803</strain>
    </source>
</reference>
<dbReference type="Gene3D" id="2.40.30.10">
    <property type="entry name" value="Translation factors"/>
    <property type="match status" value="1"/>
</dbReference>
<feature type="site" description="Interaction with tRNA" evidence="11">
    <location>
        <position position="118"/>
    </location>
</feature>
<dbReference type="SUPFAM" id="SSF52402">
    <property type="entry name" value="Adenine nucleotide alpha hydrolases-like"/>
    <property type="match status" value="1"/>
</dbReference>
<dbReference type="InterPro" id="IPR023382">
    <property type="entry name" value="MnmA-like_central_sf"/>
</dbReference>
<feature type="region of interest" description="Interaction with tRNA" evidence="11">
    <location>
        <begin position="139"/>
        <end position="141"/>
    </location>
</feature>
<comment type="subcellular location">
    <subcellularLocation>
        <location evidence="11">Cytoplasm</location>
    </subcellularLocation>
</comment>
<evidence type="ECO:0000256" key="10">
    <source>
        <dbReference type="ARBA" id="ARBA00056575"/>
    </source>
</evidence>
<keyword evidence="7 11" id="KW-0694">RNA-binding</keyword>
<feature type="binding site" evidence="11">
    <location>
        <position position="35"/>
    </location>
    <ligand>
        <name>ATP</name>
        <dbReference type="ChEBI" id="CHEBI:30616"/>
    </ligand>
</feature>
<dbReference type="Proteomes" id="UP000824111">
    <property type="component" value="Unassembled WGS sequence"/>
</dbReference>
<accession>A0A9D1LVB3</accession>